<comment type="caution">
    <text evidence="2">The sequence shown here is derived from an EMBL/GenBank/DDBJ whole genome shotgun (WGS) entry which is preliminary data.</text>
</comment>
<name>A0ABD2YFU7_9GENT</name>
<sequence length="164" mass="18833">MGTEVLRPQDFLYNRFRLSTPAFHRRKSYVPTQKPITSGHKRPVPRPDRSDQKKKTHQLPQPPKRSASANELQSREMHAITILGRGQSLDTIDATRMKKQHSNNVRHKFIMHEGDDVYAGSAFFASPSPSSLPLPSFFNVNNHNNLTNNHDSATRDLRRLLRLE</sequence>
<organism evidence="2 3">
    <name type="scientific">Cinchona calisaya</name>
    <dbReference type="NCBI Taxonomy" id="153742"/>
    <lineage>
        <taxon>Eukaryota</taxon>
        <taxon>Viridiplantae</taxon>
        <taxon>Streptophyta</taxon>
        <taxon>Embryophyta</taxon>
        <taxon>Tracheophyta</taxon>
        <taxon>Spermatophyta</taxon>
        <taxon>Magnoliopsida</taxon>
        <taxon>eudicotyledons</taxon>
        <taxon>Gunneridae</taxon>
        <taxon>Pentapetalae</taxon>
        <taxon>asterids</taxon>
        <taxon>lamiids</taxon>
        <taxon>Gentianales</taxon>
        <taxon>Rubiaceae</taxon>
        <taxon>Cinchonoideae</taxon>
        <taxon>Cinchoneae</taxon>
        <taxon>Cinchona</taxon>
    </lineage>
</organism>
<evidence type="ECO:0000313" key="3">
    <source>
        <dbReference type="Proteomes" id="UP001630127"/>
    </source>
</evidence>
<keyword evidence="3" id="KW-1185">Reference proteome</keyword>
<proteinExistence type="predicted"/>
<dbReference type="EMBL" id="JBJUIK010000013">
    <property type="protein sequence ID" value="KAL3505816.1"/>
    <property type="molecule type" value="Genomic_DNA"/>
</dbReference>
<dbReference type="PANTHER" id="PTHR33670:SF1">
    <property type="entry name" value="OS09G0416300 PROTEIN"/>
    <property type="match status" value="1"/>
</dbReference>
<evidence type="ECO:0000256" key="1">
    <source>
        <dbReference type="SAM" id="MobiDB-lite"/>
    </source>
</evidence>
<dbReference type="Pfam" id="PF15365">
    <property type="entry name" value="PNRC"/>
    <property type="match status" value="1"/>
</dbReference>
<protein>
    <submittedName>
        <fullName evidence="2">Uncharacterized protein</fullName>
    </submittedName>
</protein>
<gene>
    <name evidence="2" type="ORF">ACH5RR_031198</name>
</gene>
<reference evidence="2 3" key="1">
    <citation type="submission" date="2024-11" db="EMBL/GenBank/DDBJ databases">
        <title>A near-complete genome assembly of Cinchona calisaya.</title>
        <authorList>
            <person name="Lian D.C."/>
            <person name="Zhao X.W."/>
            <person name="Wei L."/>
        </authorList>
    </citation>
    <scope>NUCLEOTIDE SEQUENCE [LARGE SCALE GENOMIC DNA]</scope>
    <source>
        <tissue evidence="2">Nenye</tissue>
    </source>
</reference>
<dbReference type="AlphaFoldDB" id="A0ABD2YFU7"/>
<dbReference type="InterPro" id="IPR028322">
    <property type="entry name" value="PNRC-like_rgn"/>
</dbReference>
<dbReference type="GO" id="GO:0016071">
    <property type="term" value="P:mRNA metabolic process"/>
    <property type="evidence" value="ECO:0007669"/>
    <property type="project" value="UniProtKB-ARBA"/>
</dbReference>
<evidence type="ECO:0000313" key="2">
    <source>
        <dbReference type="EMBL" id="KAL3505816.1"/>
    </source>
</evidence>
<accession>A0ABD2YFU7</accession>
<dbReference type="Proteomes" id="UP001630127">
    <property type="component" value="Unassembled WGS sequence"/>
</dbReference>
<feature type="region of interest" description="Disordered" evidence="1">
    <location>
        <begin position="24"/>
        <end position="72"/>
    </location>
</feature>
<dbReference type="PANTHER" id="PTHR33670">
    <property type="entry name" value="SPLICING FACTOR, PROLINE- AND GLUTAMINE-RICH-LIKE"/>
    <property type="match status" value="1"/>
</dbReference>